<sequence length="64" mass="6811">LLLDDASRLNVALTRAKCKLVLIGCAGAEHCRSNEAKLNTEDSVLEQMLTVLQGMSAIVPVSSL</sequence>
<protein>
    <submittedName>
        <fullName evidence="1">AAA_12 domain-containing protein</fullName>
    </submittedName>
</protein>
<dbReference type="Gene3D" id="3.40.50.300">
    <property type="entry name" value="P-loop containing nucleotide triphosphate hydrolases"/>
    <property type="match status" value="1"/>
</dbReference>
<dbReference type="AlphaFoldDB" id="A0A0R3TCJ6"/>
<dbReference type="WBParaSite" id="HNAJ_0000478501-mRNA-1">
    <property type="protein sequence ID" value="HNAJ_0000478501-mRNA-1"/>
    <property type="gene ID" value="HNAJ_0000478501"/>
</dbReference>
<proteinExistence type="predicted"/>
<name>A0A0R3TCJ6_RODNA</name>
<accession>A0A0R3TCJ6</accession>
<reference evidence="1" key="1">
    <citation type="submission" date="2017-02" db="UniProtKB">
        <authorList>
            <consortium name="WormBaseParasite"/>
        </authorList>
    </citation>
    <scope>IDENTIFICATION</scope>
</reference>
<evidence type="ECO:0000313" key="1">
    <source>
        <dbReference type="WBParaSite" id="HNAJ_0000478501-mRNA-1"/>
    </source>
</evidence>
<dbReference type="InterPro" id="IPR027417">
    <property type="entry name" value="P-loop_NTPase"/>
</dbReference>
<organism evidence="1">
    <name type="scientific">Rodentolepis nana</name>
    <name type="common">Dwarf tapeworm</name>
    <name type="synonym">Hymenolepis nana</name>
    <dbReference type="NCBI Taxonomy" id="102285"/>
    <lineage>
        <taxon>Eukaryota</taxon>
        <taxon>Metazoa</taxon>
        <taxon>Spiralia</taxon>
        <taxon>Lophotrochozoa</taxon>
        <taxon>Platyhelminthes</taxon>
        <taxon>Cestoda</taxon>
        <taxon>Eucestoda</taxon>
        <taxon>Cyclophyllidea</taxon>
        <taxon>Hymenolepididae</taxon>
        <taxon>Rodentolepis</taxon>
    </lineage>
</organism>